<dbReference type="AlphaFoldDB" id="A0A1H7KTU5"/>
<sequence>MKRNILPAIGLVVGVGLIISAMASNGELSRFFDGPSLIITLFGSFSALLISFPLNTLKKVPALLKMLMFTPDDDRQALIETITHLAKKSRTEGILAIENEIKELDNSVLVYGLEMVVDGTDIDTIDEILNVELEQTEDRHSIGQQVFLKWGEYAPAFGMIGTLIGLIAMLGDLQDPSLIGTGMATALLTTFYGSFLANMVFLPIAKNLEIQTANELKTNEMIIEGVLALQRGDNPRIIEQKLQSFLSQSDQKKKEAKTAVSVTEEFAG</sequence>
<evidence type="ECO:0000256" key="6">
    <source>
        <dbReference type="ARBA" id="ARBA00022989"/>
    </source>
</evidence>
<dbReference type="RefSeq" id="WP_091480963.1">
    <property type="nucleotide sequence ID" value="NZ_BJYC01000009.1"/>
</dbReference>
<keyword evidence="5 8" id="KW-0812">Transmembrane</keyword>
<comment type="subcellular location">
    <subcellularLocation>
        <location evidence="1">Cell membrane</location>
        <topology evidence="1">Multi-pass membrane protein</topology>
    </subcellularLocation>
</comment>
<proteinExistence type="inferred from homology"/>
<evidence type="ECO:0000256" key="2">
    <source>
        <dbReference type="ARBA" id="ARBA00008038"/>
    </source>
</evidence>
<evidence type="ECO:0000313" key="10">
    <source>
        <dbReference type="EMBL" id="SEK89357.1"/>
    </source>
</evidence>
<feature type="domain" description="MotA/TolQ/ExbB proton channel" evidence="9">
    <location>
        <begin position="102"/>
        <end position="219"/>
    </location>
</feature>
<dbReference type="Proteomes" id="UP000199081">
    <property type="component" value="Unassembled WGS sequence"/>
</dbReference>
<evidence type="ECO:0000256" key="4">
    <source>
        <dbReference type="ARBA" id="ARBA00022475"/>
    </source>
</evidence>
<dbReference type="InterPro" id="IPR047055">
    <property type="entry name" value="MotA-like"/>
</dbReference>
<reference evidence="11" key="1">
    <citation type="submission" date="2016-10" db="EMBL/GenBank/DDBJ databases">
        <authorList>
            <person name="Varghese N."/>
            <person name="Submissions S."/>
        </authorList>
    </citation>
    <scope>NUCLEOTIDE SEQUENCE [LARGE SCALE GENOMIC DNA]</scope>
    <source>
        <strain evidence="11">DSM 19183</strain>
    </source>
</reference>
<dbReference type="GO" id="GO:0071978">
    <property type="term" value="P:bacterial-type flagellum-dependent swarming motility"/>
    <property type="evidence" value="ECO:0007669"/>
    <property type="project" value="InterPro"/>
</dbReference>
<dbReference type="GO" id="GO:0006935">
    <property type="term" value="P:chemotaxis"/>
    <property type="evidence" value="ECO:0007669"/>
    <property type="project" value="InterPro"/>
</dbReference>
<feature type="transmembrane region" description="Helical" evidence="8">
    <location>
        <begin position="177"/>
        <end position="201"/>
    </location>
</feature>
<protein>
    <submittedName>
        <fullName evidence="10">Chemotaxis protein MotA</fullName>
    </submittedName>
</protein>
<evidence type="ECO:0000256" key="5">
    <source>
        <dbReference type="ARBA" id="ARBA00022692"/>
    </source>
</evidence>
<keyword evidence="6 8" id="KW-1133">Transmembrane helix</keyword>
<evidence type="ECO:0000313" key="11">
    <source>
        <dbReference type="Proteomes" id="UP000199081"/>
    </source>
</evidence>
<feature type="transmembrane region" description="Helical" evidence="8">
    <location>
        <begin position="153"/>
        <end position="171"/>
    </location>
</feature>
<keyword evidence="11" id="KW-1185">Reference proteome</keyword>
<evidence type="ECO:0000259" key="9">
    <source>
        <dbReference type="Pfam" id="PF01618"/>
    </source>
</evidence>
<feature type="transmembrane region" description="Helical" evidence="8">
    <location>
        <begin position="36"/>
        <end position="57"/>
    </location>
</feature>
<dbReference type="OrthoDB" id="9806929at2"/>
<evidence type="ECO:0000256" key="3">
    <source>
        <dbReference type="ARBA" id="ARBA00022448"/>
    </source>
</evidence>
<keyword evidence="3" id="KW-0813">Transport</keyword>
<keyword evidence="4" id="KW-1003">Cell membrane</keyword>
<dbReference type="PANTHER" id="PTHR30433:SF2">
    <property type="entry name" value="MOTILITY PROTEIN A"/>
    <property type="match status" value="1"/>
</dbReference>
<dbReference type="Pfam" id="PF01618">
    <property type="entry name" value="MotA_ExbB"/>
    <property type="match status" value="1"/>
</dbReference>
<dbReference type="GO" id="GO:0005886">
    <property type="term" value="C:plasma membrane"/>
    <property type="evidence" value="ECO:0007669"/>
    <property type="project" value="UniProtKB-SubCell"/>
</dbReference>
<comment type="similarity">
    <text evidence="2">Belongs to the MotA family.</text>
</comment>
<dbReference type="PANTHER" id="PTHR30433">
    <property type="entry name" value="CHEMOTAXIS PROTEIN MOTA"/>
    <property type="match status" value="1"/>
</dbReference>
<gene>
    <name evidence="10" type="ORF">SAMN04488099_10820</name>
</gene>
<dbReference type="STRING" id="426702.SAMN04488099_10820"/>
<dbReference type="InterPro" id="IPR000540">
    <property type="entry name" value="Flag_MotA_CS"/>
</dbReference>
<evidence type="ECO:0000256" key="8">
    <source>
        <dbReference type="SAM" id="Phobius"/>
    </source>
</evidence>
<evidence type="ECO:0000256" key="7">
    <source>
        <dbReference type="ARBA" id="ARBA00023136"/>
    </source>
</evidence>
<evidence type="ECO:0000256" key="1">
    <source>
        <dbReference type="ARBA" id="ARBA00004651"/>
    </source>
</evidence>
<organism evidence="10 11">
    <name type="scientific">Alkalibacterium pelagium</name>
    <dbReference type="NCBI Taxonomy" id="426702"/>
    <lineage>
        <taxon>Bacteria</taxon>
        <taxon>Bacillati</taxon>
        <taxon>Bacillota</taxon>
        <taxon>Bacilli</taxon>
        <taxon>Lactobacillales</taxon>
        <taxon>Carnobacteriaceae</taxon>
        <taxon>Alkalibacterium</taxon>
    </lineage>
</organism>
<dbReference type="EMBL" id="FNZU01000008">
    <property type="protein sequence ID" value="SEK89357.1"/>
    <property type="molecule type" value="Genomic_DNA"/>
</dbReference>
<dbReference type="InterPro" id="IPR002898">
    <property type="entry name" value="MotA_ExbB_proton_chnl"/>
</dbReference>
<accession>A0A1H7KTU5</accession>
<name>A0A1H7KTU5_9LACT</name>
<dbReference type="PROSITE" id="PS01307">
    <property type="entry name" value="MOTA"/>
    <property type="match status" value="1"/>
</dbReference>
<keyword evidence="7 8" id="KW-0472">Membrane</keyword>
<feature type="transmembrane region" description="Helical" evidence="8">
    <location>
        <begin position="5"/>
        <end position="24"/>
    </location>
</feature>